<reference evidence="7" key="1">
    <citation type="submission" date="2017-02" db="UniProtKB">
        <authorList>
            <consortium name="WormBaseParasite"/>
        </authorList>
    </citation>
    <scope>IDENTIFICATION</scope>
</reference>
<evidence type="ECO:0000259" key="2">
    <source>
        <dbReference type="PROSITE" id="PS51782"/>
    </source>
</evidence>
<dbReference type="Gene3D" id="3.10.350.10">
    <property type="entry name" value="LysM domain"/>
    <property type="match status" value="1"/>
</dbReference>
<feature type="compositionally biased region" description="Low complexity" evidence="1">
    <location>
        <begin position="86"/>
        <end position="98"/>
    </location>
</feature>
<keyword evidence="6" id="KW-1185">Reference proteome</keyword>
<feature type="region of interest" description="Disordered" evidence="1">
    <location>
        <begin position="86"/>
        <end position="114"/>
    </location>
</feature>
<dbReference type="SUPFAM" id="SSF54106">
    <property type="entry name" value="LysM domain"/>
    <property type="match status" value="1"/>
</dbReference>
<protein>
    <submittedName>
        <fullName evidence="7">LysM domain-containing protein</fullName>
    </submittedName>
</protein>
<organism evidence="7">
    <name type="scientific">Hymenolepis diminuta</name>
    <name type="common">Rat tapeworm</name>
    <dbReference type="NCBI Taxonomy" id="6216"/>
    <lineage>
        <taxon>Eukaryota</taxon>
        <taxon>Metazoa</taxon>
        <taxon>Spiralia</taxon>
        <taxon>Lophotrochozoa</taxon>
        <taxon>Platyhelminthes</taxon>
        <taxon>Cestoda</taxon>
        <taxon>Eucestoda</taxon>
        <taxon>Cyclophyllidea</taxon>
        <taxon>Hymenolepididae</taxon>
        <taxon>Hymenolepis</taxon>
    </lineage>
</organism>
<reference evidence="3 5" key="2">
    <citation type="submission" date="2018-11" db="EMBL/GenBank/DDBJ databases">
        <authorList>
            <consortium name="Pathogen Informatics"/>
        </authorList>
    </citation>
    <scope>NUCLEOTIDE SEQUENCE [LARGE SCALE GENOMIC DNA]</scope>
</reference>
<dbReference type="PROSITE" id="PS51782">
    <property type="entry name" value="LYSM"/>
    <property type="match status" value="1"/>
</dbReference>
<dbReference type="CDD" id="cd00118">
    <property type="entry name" value="LysM"/>
    <property type="match status" value="1"/>
</dbReference>
<evidence type="ECO:0000313" key="5">
    <source>
        <dbReference type="Proteomes" id="UP000274504"/>
    </source>
</evidence>
<proteinExistence type="predicted"/>
<dbReference type="InterPro" id="IPR018392">
    <property type="entry name" value="LysM"/>
</dbReference>
<dbReference type="EMBL" id="UYSG01001889">
    <property type="protein sequence ID" value="VDL53078.1"/>
    <property type="molecule type" value="Genomic_DNA"/>
</dbReference>
<dbReference type="InterPro" id="IPR036779">
    <property type="entry name" value="LysM_dom_sf"/>
</dbReference>
<feature type="domain" description="LysM" evidence="2">
    <location>
        <begin position="33"/>
        <end position="79"/>
    </location>
</feature>
<name>A0A0R3SI94_HYMDI</name>
<evidence type="ECO:0000256" key="1">
    <source>
        <dbReference type="SAM" id="MobiDB-lite"/>
    </source>
</evidence>
<feature type="compositionally biased region" description="Polar residues" evidence="1">
    <location>
        <begin position="99"/>
        <end position="112"/>
    </location>
</feature>
<gene>
    <name evidence="3" type="ORF">HDID_LOCUS4657</name>
    <name evidence="4" type="ORF">WMSIL1_LOCUS11315</name>
</gene>
<dbReference type="EMBL" id="CABIJS010000543">
    <property type="protein sequence ID" value="VUZ52898.1"/>
    <property type="molecule type" value="Genomic_DNA"/>
</dbReference>
<dbReference type="AlphaFoldDB" id="A0A0R3SI94"/>
<evidence type="ECO:0000313" key="6">
    <source>
        <dbReference type="Proteomes" id="UP000321570"/>
    </source>
</evidence>
<dbReference type="Proteomes" id="UP000274504">
    <property type="component" value="Unassembled WGS sequence"/>
</dbReference>
<dbReference type="Proteomes" id="UP000321570">
    <property type="component" value="Unassembled WGS sequence"/>
</dbReference>
<dbReference type="SMART" id="SM00257">
    <property type="entry name" value="LysM"/>
    <property type="match status" value="1"/>
</dbReference>
<reference evidence="4 6" key="3">
    <citation type="submission" date="2019-07" db="EMBL/GenBank/DDBJ databases">
        <authorList>
            <person name="Jastrzebski P J."/>
            <person name="Paukszto L."/>
            <person name="Jastrzebski P J."/>
        </authorList>
    </citation>
    <scope>NUCLEOTIDE SEQUENCE [LARGE SCALE GENOMIC DNA]</scope>
    <source>
        <strain evidence="4 6">WMS-il1</strain>
    </source>
</reference>
<sequence length="149" mass="16585">MTEETWILQKCRRPKGYGTLRENHGSASDQPFTNYTVQPSDTLTSIAVKNDISVGQLRHFNRILLSGDKLIVPGTVLRIPLLPQKNTINSSNNTLSSNGHQTQTPSSSSTADNAERQHQLMIDPLVDTITPTSQSFHLDRPSDHLPERL</sequence>
<dbReference type="WBParaSite" id="HDID_0000465901-mRNA-1">
    <property type="protein sequence ID" value="HDID_0000465901-mRNA-1"/>
    <property type="gene ID" value="HDID_0000465901"/>
</dbReference>
<evidence type="ECO:0000313" key="4">
    <source>
        <dbReference type="EMBL" id="VUZ52898.1"/>
    </source>
</evidence>
<evidence type="ECO:0000313" key="7">
    <source>
        <dbReference type="WBParaSite" id="HDID_0000465901-mRNA-1"/>
    </source>
</evidence>
<evidence type="ECO:0000313" key="3">
    <source>
        <dbReference type="EMBL" id="VDL53078.1"/>
    </source>
</evidence>
<dbReference type="Pfam" id="PF01476">
    <property type="entry name" value="LysM"/>
    <property type="match status" value="1"/>
</dbReference>
<accession>A0A0R3SI94</accession>
<dbReference type="OrthoDB" id="6264692at2759"/>